<dbReference type="GO" id="GO:0046983">
    <property type="term" value="F:protein dimerization activity"/>
    <property type="evidence" value="ECO:0007669"/>
    <property type="project" value="InterPro"/>
</dbReference>
<dbReference type="RefSeq" id="XP_029347242.1">
    <property type="nucleotide sequence ID" value="XM_029491382.1"/>
</dbReference>
<dbReference type="GeneID" id="103310099"/>
<dbReference type="PANTHER" id="PTHR45749:SF28">
    <property type="entry name" value="ZINC FINGER MYM-TYPE PROTEIN 1-LIKE-RELATED"/>
    <property type="match status" value="1"/>
</dbReference>
<evidence type="ECO:0000259" key="1">
    <source>
        <dbReference type="Pfam" id="PF05699"/>
    </source>
</evidence>
<evidence type="ECO:0000259" key="2">
    <source>
        <dbReference type="Pfam" id="PF14291"/>
    </source>
</evidence>
<sequence>MDSSASPSGNNECNCIIEKLLLKSFGSNTFIEKQNIINNGRPTPTLQDLKSKCKNNFRFFNPSYYNTNKWLSGCQKSQKLYCWPCILFSHESNTWSKYGCSDLNNYHNLKHRHEINRSHIESLITLKKFGNIRIETCLSDAYKLSIEKHNESVKNNRYVLSRLIDATCFLAKQELSFRGRDEQVTSINRGNYVELIHLMGTLDPKLSEHLSTSTVFSSFSEDIQNDLIQSISNVLLKTIKNEIEHTNFVSIIMDETTDIMSKSQLSTILRYVTNEGVEERFLGFVDVSHDRSAKCLAEHVFRLLNEYKCIDKLVAQTYDGAAVMSGQHNGLQTLVRSKCKNAIFVHCYAHKLNLILKQSVDYIKECKIFFTTLSGLSSFFSKSTKRIHALDQEVKKRFPSVAPTRWNYNSRLIEMISEYREEVLNLMNSIVENGEKWDSETLLCVKGFCQTIQDFDFNFFLIIFGNILPQATILFNIIQTKIFDVTYCNKKIFDFLNHLKNMKNDFDRVWLKSEQYHTDLPLRSKRQRVAEVSVDRKTNYRRLYFEIIDVLISKTNERFTEITQLTFFSLLDFSKFEQYINKFPTNSMDSLKDKYGEYFDFAILRSELSIIYSSTEFHKVNIHELWIYLKSTGLSDSLPQVTKLTSLIVTIPATSAGTEHSFSCLKRIKTHLRNSQSQNRLSDLSLLAIEKRLLTTVQNQNLFYDNVIDDFTKKTRRIDLLYK</sequence>
<proteinExistence type="predicted"/>
<accession>A0A8R2NVL8</accession>
<dbReference type="SUPFAM" id="SSF53098">
    <property type="entry name" value="Ribonuclease H-like"/>
    <property type="match status" value="1"/>
</dbReference>
<dbReference type="Pfam" id="PF14291">
    <property type="entry name" value="DUF4371"/>
    <property type="match status" value="1"/>
</dbReference>
<evidence type="ECO:0000313" key="4">
    <source>
        <dbReference type="Proteomes" id="UP000007819"/>
    </source>
</evidence>
<dbReference type="InterPro" id="IPR012337">
    <property type="entry name" value="RNaseH-like_sf"/>
</dbReference>
<dbReference type="AlphaFoldDB" id="A0A8R2NVL8"/>
<protein>
    <recommendedName>
        <fullName evidence="5">Zinc finger MYM-type protein 1-like</fullName>
    </recommendedName>
</protein>
<evidence type="ECO:0000313" key="3">
    <source>
        <dbReference type="EnsemblMetazoa" id="XP_029347242.1"/>
    </source>
</evidence>
<reference evidence="4" key="1">
    <citation type="submission" date="2010-06" db="EMBL/GenBank/DDBJ databases">
        <authorList>
            <person name="Jiang H."/>
            <person name="Abraham K."/>
            <person name="Ali S."/>
            <person name="Alsbrooks S.L."/>
            <person name="Anim B.N."/>
            <person name="Anosike U.S."/>
            <person name="Attaway T."/>
            <person name="Bandaranaike D.P."/>
            <person name="Battles P.K."/>
            <person name="Bell S.N."/>
            <person name="Bell A.V."/>
            <person name="Beltran B."/>
            <person name="Bickham C."/>
            <person name="Bustamante Y."/>
            <person name="Caleb T."/>
            <person name="Canada A."/>
            <person name="Cardenas V."/>
            <person name="Carter K."/>
            <person name="Chacko J."/>
            <person name="Chandrabose M.N."/>
            <person name="Chavez D."/>
            <person name="Chavez A."/>
            <person name="Chen L."/>
            <person name="Chu H.-S."/>
            <person name="Claassen K.J."/>
            <person name="Cockrell R."/>
            <person name="Collins M."/>
            <person name="Cooper J.A."/>
            <person name="Cree A."/>
            <person name="Curry S.M."/>
            <person name="Da Y."/>
            <person name="Dao M.D."/>
            <person name="Das B."/>
            <person name="Davila M.-L."/>
            <person name="Davy-Carroll L."/>
            <person name="Denson S."/>
            <person name="Dinh H."/>
            <person name="Ebong V.E."/>
            <person name="Edwards J.R."/>
            <person name="Egan A."/>
            <person name="El-Daye J."/>
            <person name="Escobedo L."/>
            <person name="Fernandez S."/>
            <person name="Fernando P.R."/>
            <person name="Flagg N."/>
            <person name="Forbes L.D."/>
            <person name="Fowler R.G."/>
            <person name="Fu Q."/>
            <person name="Gabisi R.A."/>
            <person name="Ganer J."/>
            <person name="Garbino Pronczuk A."/>
            <person name="Garcia R.M."/>
            <person name="Garner T."/>
            <person name="Garrett T.E."/>
            <person name="Gonzalez D.A."/>
            <person name="Hamid H."/>
            <person name="Hawkins E.S."/>
            <person name="Hirani K."/>
            <person name="Hogues M.E."/>
            <person name="Hollins B."/>
            <person name="Hsiao C.-H."/>
            <person name="Jabil R."/>
            <person name="James M.L."/>
            <person name="Jhangiani S.N."/>
            <person name="Johnson B."/>
            <person name="Johnson Q."/>
            <person name="Joshi V."/>
            <person name="Kalu J.B."/>
            <person name="Kam C."/>
            <person name="Kashfia A."/>
            <person name="Keebler J."/>
            <person name="Kisamo H."/>
            <person name="Kovar C.L."/>
            <person name="Lago L.A."/>
            <person name="Lai C.-Y."/>
            <person name="Laidlaw J."/>
            <person name="Lara F."/>
            <person name="Le T.-K."/>
            <person name="Lee S.L."/>
            <person name="Legall F.H."/>
            <person name="Lemon S.J."/>
            <person name="Lewis L.R."/>
            <person name="Li B."/>
            <person name="Liu Y."/>
            <person name="Liu Y.-S."/>
            <person name="Lopez J."/>
            <person name="Lozado R.J."/>
            <person name="Lu J."/>
            <person name="Madu R.C."/>
            <person name="Maheshwari M."/>
            <person name="Maheshwari R."/>
            <person name="Malloy K."/>
            <person name="Martinez E."/>
            <person name="Mathew T."/>
            <person name="Mercado I.C."/>
            <person name="Mercado C."/>
            <person name="Meyer B."/>
            <person name="Montgomery K."/>
            <person name="Morgan M.B."/>
            <person name="Munidasa M."/>
            <person name="Nazareth L.V."/>
            <person name="Nelson J."/>
            <person name="Ng B.M."/>
            <person name="Nguyen N.B."/>
            <person name="Nguyen P.Q."/>
            <person name="Nguyen T."/>
            <person name="Obregon M."/>
            <person name="Okwuonu G.O."/>
            <person name="Onwere C.G."/>
            <person name="Orozco G."/>
            <person name="Parra A."/>
            <person name="Patel S."/>
            <person name="Patil S."/>
            <person name="Perez A."/>
            <person name="Perez Y."/>
            <person name="Pham C."/>
            <person name="Primus E.L."/>
            <person name="Pu L.-L."/>
            <person name="Puazo M."/>
            <person name="Qin X."/>
            <person name="Quiroz J.B."/>
            <person name="Reese J."/>
            <person name="Richards S."/>
            <person name="Rives C.M."/>
            <person name="Robberts R."/>
            <person name="Ruiz S.J."/>
            <person name="Ruiz M.J."/>
            <person name="Santibanez J."/>
            <person name="Schneider B.W."/>
            <person name="Sisson I."/>
            <person name="Smith M."/>
            <person name="Sodergren E."/>
            <person name="Song X.-Z."/>
            <person name="Song B.B."/>
            <person name="Summersgill H."/>
            <person name="Thelus R."/>
            <person name="Thornton R.D."/>
            <person name="Trejos Z.Y."/>
            <person name="Usmani K."/>
            <person name="Vattathil S."/>
            <person name="Villasana D."/>
            <person name="Walker D.L."/>
            <person name="Wang S."/>
            <person name="Wang K."/>
            <person name="White C.S."/>
            <person name="Williams A.C."/>
            <person name="Williamson J."/>
            <person name="Wilson K."/>
            <person name="Woghiren I.O."/>
            <person name="Woodworth J.R."/>
            <person name="Worley K.C."/>
            <person name="Wright R.A."/>
            <person name="Wu W."/>
            <person name="Young L."/>
            <person name="Zhang L."/>
            <person name="Zhang J."/>
            <person name="Zhu Y."/>
            <person name="Muzny D.M."/>
            <person name="Weinstock G."/>
            <person name="Gibbs R.A."/>
        </authorList>
    </citation>
    <scope>NUCLEOTIDE SEQUENCE [LARGE SCALE GENOMIC DNA]</scope>
    <source>
        <strain evidence="4">LSR1</strain>
    </source>
</reference>
<evidence type="ECO:0008006" key="5">
    <source>
        <dbReference type="Google" id="ProtNLM"/>
    </source>
</evidence>
<dbReference type="InterPro" id="IPR008906">
    <property type="entry name" value="HATC_C_dom"/>
</dbReference>
<keyword evidence="4" id="KW-1185">Reference proteome</keyword>
<dbReference type="EnsemblMetazoa" id="XM_029491382.1">
    <property type="protein sequence ID" value="XP_029347242.1"/>
    <property type="gene ID" value="LOC103310099"/>
</dbReference>
<feature type="domain" description="DUF4371" evidence="2">
    <location>
        <begin position="142"/>
        <end position="330"/>
    </location>
</feature>
<dbReference type="OrthoDB" id="6613350at2759"/>
<dbReference type="InterPro" id="IPR025398">
    <property type="entry name" value="DUF4371"/>
</dbReference>
<dbReference type="PANTHER" id="PTHR45749">
    <property type="match status" value="1"/>
</dbReference>
<name>A0A8R2NVL8_ACYPI</name>
<dbReference type="Proteomes" id="UP000007819">
    <property type="component" value="Chromosome A3"/>
</dbReference>
<feature type="domain" description="HAT C-terminal dimerisation" evidence="1">
    <location>
        <begin position="619"/>
        <end position="692"/>
    </location>
</feature>
<dbReference type="Pfam" id="PF05699">
    <property type="entry name" value="Dimer_Tnp_hAT"/>
    <property type="match status" value="1"/>
</dbReference>
<reference evidence="3" key="2">
    <citation type="submission" date="2022-06" db="UniProtKB">
        <authorList>
            <consortium name="EnsemblMetazoa"/>
        </authorList>
    </citation>
    <scope>IDENTIFICATION</scope>
</reference>
<organism evidence="3 4">
    <name type="scientific">Acyrthosiphon pisum</name>
    <name type="common">Pea aphid</name>
    <dbReference type="NCBI Taxonomy" id="7029"/>
    <lineage>
        <taxon>Eukaryota</taxon>
        <taxon>Metazoa</taxon>
        <taxon>Ecdysozoa</taxon>
        <taxon>Arthropoda</taxon>
        <taxon>Hexapoda</taxon>
        <taxon>Insecta</taxon>
        <taxon>Pterygota</taxon>
        <taxon>Neoptera</taxon>
        <taxon>Paraneoptera</taxon>
        <taxon>Hemiptera</taxon>
        <taxon>Sternorrhyncha</taxon>
        <taxon>Aphidomorpha</taxon>
        <taxon>Aphidoidea</taxon>
        <taxon>Aphididae</taxon>
        <taxon>Macrosiphini</taxon>
        <taxon>Acyrthosiphon</taxon>
    </lineage>
</organism>